<keyword evidence="1" id="KW-0472">Membrane</keyword>
<dbReference type="SUPFAM" id="SSF141571">
    <property type="entry name" value="Pentapeptide repeat-like"/>
    <property type="match status" value="1"/>
</dbReference>
<protein>
    <recommendedName>
        <fullName evidence="4">Pentapeptide repeat-containing protein</fullName>
    </recommendedName>
</protein>
<evidence type="ECO:0000313" key="3">
    <source>
        <dbReference type="Proteomes" id="UP000663828"/>
    </source>
</evidence>
<keyword evidence="1" id="KW-0812">Transmembrane</keyword>
<dbReference type="Gene3D" id="2.160.20.80">
    <property type="entry name" value="E3 ubiquitin-protein ligase SopA"/>
    <property type="match status" value="1"/>
</dbReference>
<dbReference type="Pfam" id="PF00805">
    <property type="entry name" value="Pentapeptide"/>
    <property type="match status" value="2"/>
</dbReference>
<sequence>MRRWSLSSPLPTTSLDEDKIQSQRICLRQCKLLVTVCVAIIAVVFGTIYIVQQERFFNAEHRYRKDNLYVHDQDFLYNTYIQDISDILTKLSTTNPLDEKSLRYIRTKTMLVLKRLKTERKKDILLFLYETNLIKDYRLNLREADFNQIELTCPSQFRDLYLPGIICSNAIFINCHFISAHFDQANLVNARFINSTLQNASFIETNLDRGHFIRSIILYNDFSGASLVQANFLQAQLVQGNNFTYADLYHANITNDQLEGKNFIVIEHDFRYARFPNGSFVLPNLSENLIINGNAEIDCFGSKPAMWTPIHQNMNLSTDVIENATSWGNCSFIMTNPSRVYQIIDLHIYKLLIDKNSALMSFNAFANCEQSYFELTFHRMDTIVHQAKIYSKATNNSILTKNTTMHQYGEVNYRVPIYTRRITIYFGVKTVDNQQLCYFDNITLTIS</sequence>
<comment type="caution">
    <text evidence="2">The sequence shown here is derived from an EMBL/GenBank/DDBJ whole genome shotgun (WGS) entry which is preliminary data.</text>
</comment>
<proteinExistence type="predicted"/>
<organism evidence="2 3">
    <name type="scientific">Adineta ricciae</name>
    <name type="common">Rotifer</name>
    <dbReference type="NCBI Taxonomy" id="249248"/>
    <lineage>
        <taxon>Eukaryota</taxon>
        <taxon>Metazoa</taxon>
        <taxon>Spiralia</taxon>
        <taxon>Gnathifera</taxon>
        <taxon>Rotifera</taxon>
        <taxon>Eurotatoria</taxon>
        <taxon>Bdelloidea</taxon>
        <taxon>Adinetida</taxon>
        <taxon>Adinetidae</taxon>
        <taxon>Adineta</taxon>
    </lineage>
</organism>
<dbReference type="EMBL" id="CAJNOR010006295">
    <property type="protein sequence ID" value="CAF1591297.1"/>
    <property type="molecule type" value="Genomic_DNA"/>
</dbReference>
<evidence type="ECO:0000256" key="1">
    <source>
        <dbReference type="SAM" id="Phobius"/>
    </source>
</evidence>
<dbReference type="AlphaFoldDB" id="A0A816A5B5"/>
<dbReference type="PANTHER" id="PTHR14136:SF17">
    <property type="entry name" value="BTB_POZ DOMAIN-CONTAINING PROTEIN KCTD9"/>
    <property type="match status" value="1"/>
</dbReference>
<dbReference type="PANTHER" id="PTHR14136">
    <property type="entry name" value="BTB_POZ DOMAIN-CONTAINING PROTEIN KCTD9"/>
    <property type="match status" value="1"/>
</dbReference>
<dbReference type="InterPro" id="IPR051082">
    <property type="entry name" value="Pentapeptide-BTB/POZ_domain"/>
</dbReference>
<evidence type="ECO:0008006" key="4">
    <source>
        <dbReference type="Google" id="ProtNLM"/>
    </source>
</evidence>
<accession>A0A816A5B5</accession>
<evidence type="ECO:0000313" key="2">
    <source>
        <dbReference type="EMBL" id="CAF1591297.1"/>
    </source>
</evidence>
<keyword evidence="1" id="KW-1133">Transmembrane helix</keyword>
<dbReference type="Proteomes" id="UP000663828">
    <property type="component" value="Unassembled WGS sequence"/>
</dbReference>
<dbReference type="InterPro" id="IPR001646">
    <property type="entry name" value="5peptide_repeat"/>
</dbReference>
<feature type="transmembrane region" description="Helical" evidence="1">
    <location>
        <begin position="32"/>
        <end position="51"/>
    </location>
</feature>
<keyword evidence="3" id="KW-1185">Reference proteome</keyword>
<name>A0A816A5B5_ADIRI</name>
<reference evidence="2" key="1">
    <citation type="submission" date="2021-02" db="EMBL/GenBank/DDBJ databases">
        <authorList>
            <person name="Nowell W R."/>
        </authorList>
    </citation>
    <scope>NUCLEOTIDE SEQUENCE</scope>
</reference>
<gene>
    <name evidence="2" type="ORF">XAT740_LOCUS46603</name>
</gene>